<reference evidence="6 7" key="1">
    <citation type="journal article" date="2010" name="Nature">
        <title>Genome sequence of the palaeopolyploid soybean.</title>
        <authorList>
            <person name="Schmutz J."/>
            <person name="Cannon S.B."/>
            <person name="Schlueter J."/>
            <person name="Ma J."/>
            <person name="Mitros T."/>
            <person name="Nelson W."/>
            <person name="Hyten D.L."/>
            <person name="Song Q."/>
            <person name="Thelen J.J."/>
            <person name="Cheng J."/>
            <person name="Xu D."/>
            <person name="Hellsten U."/>
            <person name="May G.D."/>
            <person name="Yu Y."/>
            <person name="Sakurai T."/>
            <person name="Umezawa T."/>
            <person name="Bhattacharyya M.K."/>
            <person name="Sandhu D."/>
            <person name="Valliyodan B."/>
            <person name="Lindquist E."/>
            <person name="Peto M."/>
            <person name="Grant D."/>
            <person name="Shu S."/>
            <person name="Goodstein D."/>
            <person name="Barry K."/>
            <person name="Futrell-Griggs M."/>
            <person name="Abernathy B."/>
            <person name="Du J."/>
            <person name="Tian Z."/>
            <person name="Zhu L."/>
            <person name="Gill N."/>
            <person name="Joshi T."/>
            <person name="Libault M."/>
            <person name="Sethuraman A."/>
            <person name="Zhang X.-C."/>
            <person name="Shinozaki K."/>
            <person name="Nguyen H.T."/>
            <person name="Wing R.A."/>
            <person name="Cregan P."/>
            <person name="Specht J."/>
            <person name="Grimwood J."/>
            <person name="Rokhsar D."/>
            <person name="Stacey G."/>
            <person name="Shoemaker R.C."/>
            <person name="Jackson S.A."/>
        </authorList>
    </citation>
    <scope>NUCLEOTIDE SEQUENCE [LARGE SCALE GENOMIC DNA]</scope>
    <source>
        <strain evidence="7">cv. Williams 82</strain>
        <tissue evidence="6">Callus</tissue>
    </source>
</reference>
<organism evidence="6">
    <name type="scientific">Glycine max</name>
    <name type="common">Soybean</name>
    <name type="synonym">Glycine hispida</name>
    <dbReference type="NCBI Taxonomy" id="3847"/>
    <lineage>
        <taxon>Eukaryota</taxon>
        <taxon>Viridiplantae</taxon>
        <taxon>Streptophyta</taxon>
        <taxon>Embryophyta</taxon>
        <taxon>Tracheophyta</taxon>
        <taxon>Spermatophyta</taxon>
        <taxon>Magnoliopsida</taxon>
        <taxon>eudicotyledons</taxon>
        <taxon>Gunneridae</taxon>
        <taxon>Pentapetalae</taxon>
        <taxon>rosids</taxon>
        <taxon>fabids</taxon>
        <taxon>Fabales</taxon>
        <taxon>Fabaceae</taxon>
        <taxon>Papilionoideae</taxon>
        <taxon>50 kb inversion clade</taxon>
        <taxon>NPAAA clade</taxon>
        <taxon>indigoferoid/millettioid clade</taxon>
        <taxon>Phaseoleae</taxon>
        <taxon>Glycine</taxon>
        <taxon>Glycine subgen. Soja</taxon>
    </lineage>
</organism>
<evidence type="ECO:0000313" key="8">
    <source>
        <dbReference type="Proteomes" id="UP000008827"/>
    </source>
</evidence>
<keyword evidence="8" id="KW-1185">Reference proteome</keyword>
<dbReference type="STRING" id="3847.A0A0R0L0E7"/>
<evidence type="ECO:0000313" key="7">
    <source>
        <dbReference type="EnsemblPlants" id="KRH72758"/>
    </source>
</evidence>
<evidence type="ECO:0000256" key="1">
    <source>
        <dbReference type="ARBA" id="ARBA00006756"/>
    </source>
</evidence>
<keyword evidence="4" id="KW-1133">Transmembrane helix</keyword>
<evidence type="ECO:0000259" key="5">
    <source>
        <dbReference type="Pfam" id="PF03081"/>
    </source>
</evidence>
<proteinExistence type="inferred from homology"/>
<evidence type="ECO:0000256" key="2">
    <source>
        <dbReference type="ARBA" id="ARBA00022448"/>
    </source>
</evidence>
<dbReference type="AlphaFoldDB" id="A0A0R0L0E7"/>
<dbReference type="Gene3D" id="1.20.1280.170">
    <property type="entry name" value="Exocyst complex component Exo70"/>
    <property type="match status" value="1"/>
</dbReference>
<dbReference type="ExpressionAtlas" id="A0A0R0L0E7">
    <property type="expression patterns" value="baseline and differential"/>
</dbReference>
<keyword evidence="3" id="KW-0653">Protein transport</keyword>
<feature type="transmembrane region" description="Helical" evidence="4">
    <location>
        <begin position="48"/>
        <end position="67"/>
    </location>
</feature>
<sequence length="685" mass="78246">MPVEIHSWLQQPKVRKFLCFVSSIVGLICYALSSSFNKLFGKWTWWNILLYIVFCLCIIFYLVYMLANTWEPSLTSSRLKAHSAFLVLLMTSVYSFFVDKELQGKPDVYSLVSSAAFAIASLGLSTLTTLGFEVDLLYFFSGVLIVQLMKINLWLVIVGGGFSYFLIILRSTLENEYNQIQDIEIGLHRPSQGTNVSQVSSSPQAIGNAHPQADASQVTQVALSSQQGNRHRGLIRARYMSHIEELKKENGKLIDTISKHVGEYLMANVVNEDGISVPEMQADDNLVADVLPQGIINNLRETGRLMLQNECCNVYSRVRREFLKECLSKFGLQVEELNVEDIDKMEKIESWIKALNITVRILFPNERRLCDLVFSPSYAADISFGEVCKELNISLLRFANTLATENHSPFHLCHLIPKVFKTLSDLIPNFNSLFYGQLFSESLRNDAVLVGKRLGIFVELESLIHREMPKETVPDGGIHPTTHKVMDYLRDVFIDNQSFSIRTGVSSFSDQVARIIQVLDSSLEAKSKNYTDPALGHVFMINNLMLLQYEKYIYRVVIFGEDWYKSKINQNIELYQRSSLDKILDFLNLDSNELLLAESMKKKLKLFNQHFNEICKAQSEWLIFDEQLKEQMIKSIENKLLPAYGTFLGRIHDVLGKDAYDFIRYGIQNIQDLLSGLFLVIQHEG</sequence>
<feature type="transmembrane region" description="Helical" evidence="4">
    <location>
        <begin position="79"/>
        <end position="97"/>
    </location>
</feature>
<name>A0A0R0L0E7_SOYBN</name>
<comment type="function">
    <text evidence="3">Component of the exocyst complex.</text>
</comment>
<dbReference type="PANTHER" id="PTHR12542:SF180">
    <property type="entry name" value="EXOCYST SUBUNIT EXO70 FAMILY PROTEIN"/>
    <property type="match status" value="1"/>
</dbReference>
<protein>
    <recommendedName>
        <fullName evidence="3">Exocyst subunit Exo70 family protein</fullName>
    </recommendedName>
</protein>
<dbReference type="EnsemblPlants" id="KRH72758">
    <property type="protein sequence ID" value="KRH72758"/>
    <property type="gene ID" value="GLYMA_02G232000"/>
</dbReference>
<gene>
    <name evidence="6" type="ORF">GLYMA_02G232000</name>
</gene>
<comment type="similarity">
    <text evidence="1 3">Belongs to the EXO70 family.</text>
</comment>
<dbReference type="InterPro" id="IPR016159">
    <property type="entry name" value="Cullin_repeat-like_dom_sf"/>
</dbReference>
<keyword evidence="3" id="KW-0268">Exocytosis</keyword>
<keyword evidence="4" id="KW-0812">Transmembrane</keyword>
<dbReference type="GO" id="GO:0005546">
    <property type="term" value="F:phosphatidylinositol-4,5-bisphosphate binding"/>
    <property type="evidence" value="ECO:0007669"/>
    <property type="project" value="InterPro"/>
</dbReference>
<dbReference type="GO" id="GO:0006887">
    <property type="term" value="P:exocytosis"/>
    <property type="evidence" value="ECO:0000318"/>
    <property type="project" value="GO_Central"/>
</dbReference>
<dbReference type="Proteomes" id="UP000008827">
    <property type="component" value="Chromosome 2"/>
</dbReference>
<dbReference type="InterPro" id="IPR004140">
    <property type="entry name" value="Exo70"/>
</dbReference>
<dbReference type="Gramene" id="KRH72758">
    <property type="protein sequence ID" value="KRH72758"/>
    <property type="gene ID" value="GLYMA_02G232000"/>
</dbReference>
<dbReference type="GO" id="GO:0000145">
    <property type="term" value="C:exocyst"/>
    <property type="evidence" value="ECO:0000318"/>
    <property type="project" value="GO_Central"/>
</dbReference>
<evidence type="ECO:0000256" key="4">
    <source>
        <dbReference type="SAM" id="Phobius"/>
    </source>
</evidence>
<dbReference type="OrthoDB" id="1357613at2759"/>
<dbReference type="SUPFAM" id="SSF74788">
    <property type="entry name" value="Cullin repeat-like"/>
    <property type="match status" value="1"/>
</dbReference>
<dbReference type="GO" id="GO:0015031">
    <property type="term" value="P:protein transport"/>
    <property type="evidence" value="ECO:0007669"/>
    <property type="project" value="UniProtKB-KW"/>
</dbReference>
<feature type="domain" description="Exocyst complex subunit Exo70 C-terminal" evidence="5">
    <location>
        <begin position="350"/>
        <end position="675"/>
    </location>
</feature>
<dbReference type="EMBL" id="CM000835">
    <property type="protein sequence ID" value="KRH72758.1"/>
    <property type="molecule type" value="Genomic_DNA"/>
</dbReference>
<keyword evidence="4" id="KW-0472">Membrane</keyword>
<dbReference type="PANTHER" id="PTHR12542">
    <property type="entry name" value="EXOCYST COMPLEX PROTEIN EXO70"/>
    <property type="match status" value="1"/>
</dbReference>
<accession>A0A0R0L0E7</accession>
<evidence type="ECO:0000313" key="6">
    <source>
        <dbReference type="EMBL" id="KRH72758.1"/>
    </source>
</evidence>
<feature type="transmembrane region" description="Helical" evidence="4">
    <location>
        <begin position="117"/>
        <end position="139"/>
    </location>
</feature>
<dbReference type="InterPro" id="IPR046364">
    <property type="entry name" value="Exo70_C"/>
</dbReference>
<reference evidence="7" key="2">
    <citation type="submission" date="2018-02" db="UniProtKB">
        <authorList>
            <consortium name="EnsemblPlants"/>
        </authorList>
    </citation>
    <scope>IDENTIFICATION</scope>
    <source>
        <strain evidence="7">Williams 82</strain>
    </source>
</reference>
<keyword evidence="2 3" id="KW-0813">Transport</keyword>
<reference evidence="6" key="3">
    <citation type="submission" date="2018-07" db="EMBL/GenBank/DDBJ databases">
        <title>WGS assembly of Glycine max.</title>
        <authorList>
            <person name="Schmutz J."/>
            <person name="Cannon S."/>
            <person name="Schlueter J."/>
            <person name="Ma J."/>
            <person name="Mitros T."/>
            <person name="Nelson W."/>
            <person name="Hyten D."/>
            <person name="Song Q."/>
            <person name="Thelen J."/>
            <person name="Cheng J."/>
            <person name="Xu D."/>
            <person name="Hellsten U."/>
            <person name="May G."/>
            <person name="Yu Y."/>
            <person name="Sakurai T."/>
            <person name="Umezawa T."/>
            <person name="Bhattacharyya M."/>
            <person name="Sandhu D."/>
            <person name="Valliyodan B."/>
            <person name="Lindquist E."/>
            <person name="Peto M."/>
            <person name="Grant D."/>
            <person name="Shu S."/>
            <person name="Goodstein D."/>
            <person name="Barry K."/>
            <person name="Futrell-Griggs M."/>
            <person name="Abernathy B."/>
            <person name="Du J."/>
            <person name="Tian Z."/>
            <person name="Zhu L."/>
            <person name="Gill N."/>
            <person name="Joshi T."/>
            <person name="Libault M."/>
            <person name="Sethuraman A."/>
            <person name="Zhang X."/>
            <person name="Shinozaki K."/>
            <person name="Nguyen H."/>
            <person name="Wing R."/>
            <person name="Cregan P."/>
            <person name="Specht J."/>
            <person name="Grimwood J."/>
            <person name="Rokhsar D."/>
            <person name="Stacey G."/>
            <person name="Shoemaker R."/>
            <person name="Jackson S."/>
        </authorList>
    </citation>
    <scope>NUCLEOTIDE SEQUENCE</scope>
    <source>
        <tissue evidence="6">Callus</tissue>
    </source>
</reference>
<evidence type="ECO:0000256" key="3">
    <source>
        <dbReference type="RuleBase" id="RU365026"/>
    </source>
</evidence>
<dbReference type="SMR" id="A0A0R0L0E7"/>
<feature type="transmembrane region" description="Helical" evidence="4">
    <location>
        <begin position="17"/>
        <end position="36"/>
    </location>
</feature>
<dbReference type="Pfam" id="PF03081">
    <property type="entry name" value="Exo70_C"/>
    <property type="match status" value="1"/>
</dbReference>